<feature type="domain" description="Ribosomal RNA adenine methylase transferase N-terminal" evidence="9">
    <location>
        <begin position="24"/>
        <end position="201"/>
    </location>
</feature>
<sequence length="270" mass="30412">MSQSPPAHRARKRFGQNFLHDPGIIQRIIDAIYPMPDQLIVEIGPGQAALTEFLVASGARVNAIELDRDLADWLEPHFASASNFQLHRSDILKFDLNTLLPSGDSNAGQSMRVIGNLPYNISTPCLFHLLKYADRIEDMIFMLQKEVVQRLAAEPGTGQYGRLSVMIQYHCQVDALFDVPPGAFNPPPKVTSAIVRLRPRQHITHPAQDPAMFQTVVRESFSQRRKTLRNCLKPLLKQHPEADLPIDLSRRAETLKVEEFVQLSNAFSQS</sequence>
<dbReference type="GO" id="GO:0052908">
    <property type="term" value="F:16S rRNA (adenine(1518)-N(6)/adenine(1519)-N(6))-dimethyltransferase activity"/>
    <property type="evidence" value="ECO:0007669"/>
    <property type="project" value="UniProtKB-EC"/>
</dbReference>
<gene>
    <name evidence="7 10" type="primary">rsmA</name>
    <name evidence="7" type="synonym">ksgA</name>
    <name evidence="10" type="ORF">GCM10011403_18820</name>
</gene>
<dbReference type="HAMAP" id="MF_00607">
    <property type="entry name" value="16SrRNA_methyltr_A"/>
    <property type="match status" value="1"/>
</dbReference>
<dbReference type="InterPro" id="IPR020596">
    <property type="entry name" value="rRNA_Ade_Mease_Trfase_CS"/>
</dbReference>
<dbReference type="PROSITE" id="PS01131">
    <property type="entry name" value="RRNA_A_DIMETH"/>
    <property type="match status" value="1"/>
</dbReference>
<evidence type="ECO:0000259" key="9">
    <source>
        <dbReference type="SMART" id="SM00650"/>
    </source>
</evidence>
<evidence type="ECO:0000256" key="5">
    <source>
        <dbReference type="ARBA" id="ARBA00022691"/>
    </source>
</evidence>
<comment type="function">
    <text evidence="7">Specifically dimethylates two adjacent adenosines (A1518 and A1519) in the loop of a conserved hairpin near the 3'-end of 16S rRNA in the 30S particle. May play a critical role in biogenesis of 30S subunits.</text>
</comment>
<reference evidence="10" key="1">
    <citation type="journal article" date="2014" name="Int. J. Syst. Evol. Microbiol.">
        <title>Complete genome sequence of Corynebacterium casei LMG S-19264T (=DSM 44701T), isolated from a smear-ripened cheese.</title>
        <authorList>
            <consortium name="US DOE Joint Genome Institute (JGI-PGF)"/>
            <person name="Walter F."/>
            <person name="Albersmeier A."/>
            <person name="Kalinowski J."/>
            <person name="Ruckert C."/>
        </authorList>
    </citation>
    <scope>NUCLEOTIDE SEQUENCE</scope>
    <source>
        <strain evidence="10">CGMCC 1.15425</strain>
    </source>
</reference>
<reference evidence="10" key="2">
    <citation type="submission" date="2020-09" db="EMBL/GenBank/DDBJ databases">
        <authorList>
            <person name="Sun Q."/>
            <person name="Zhou Y."/>
        </authorList>
    </citation>
    <scope>NUCLEOTIDE SEQUENCE</scope>
    <source>
        <strain evidence="10">CGMCC 1.15425</strain>
    </source>
</reference>
<evidence type="ECO:0000256" key="6">
    <source>
        <dbReference type="ARBA" id="ARBA00022884"/>
    </source>
</evidence>
<dbReference type="Gene3D" id="3.40.50.150">
    <property type="entry name" value="Vaccinia Virus protein VP39"/>
    <property type="match status" value="1"/>
</dbReference>
<evidence type="ECO:0000313" key="11">
    <source>
        <dbReference type="Proteomes" id="UP000627715"/>
    </source>
</evidence>
<comment type="subcellular location">
    <subcellularLocation>
        <location evidence="7">Cytoplasm</location>
    </subcellularLocation>
</comment>
<dbReference type="EMBL" id="BMIY01000007">
    <property type="protein sequence ID" value="GFZ76084.1"/>
    <property type="molecule type" value="Genomic_DNA"/>
</dbReference>
<accession>A0A916VIS5</accession>
<evidence type="ECO:0000313" key="10">
    <source>
        <dbReference type="EMBL" id="GFZ76084.1"/>
    </source>
</evidence>
<dbReference type="FunFam" id="1.10.8.100:FF:000001">
    <property type="entry name" value="Ribosomal RNA small subunit methyltransferase A"/>
    <property type="match status" value="1"/>
</dbReference>
<dbReference type="SMART" id="SM00650">
    <property type="entry name" value="rADc"/>
    <property type="match status" value="1"/>
</dbReference>
<dbReference type="SUPFAM" id="SSF53335">
    <property type="entry name" value="S-adenosyl-L-methionine-dependent methyltransferases"/>
    <property type="match status" value="1"/>
</dbReference>
<dbReference type="InterPro" id="IPR023165">
    <property type="entry name" value="rRNA_Ade_diMease-like_C"/>
</dbReference>
<comment type="catalytic activity">
    <reaction evidence="7">
        <text>adenosine(1518)/adenosine(1519) in 16S rRNA + 4 S-adenosyl-L-methionine = N(6)-dimethyladenosine(1518)/N(6)-dimethyladenosine(1519) in 16S rRNA + 4 S-adenosyl-L-homocysteine + 4 H(+)</text>
        <dbReference type="Rhea" id="RHEA:19609"/>
        <dbReference type="Rhea" id="RHEA-COMP:10232"/>
        <dbReference type="Rhea" id="RHEA-COMP:10233"/>
        <dbReference type="ChEBI" id="CHEBI:15378"/>
        <dbReference type="ChEBI" id="CHEBI:57856"/>
        <dbReference type="ChEBI" id="CHEBI:59789"/>
        <dbReference type="ChEBI" id="CHEBI:74411"/>
        <dbReference type="ChEBI" id="CHEBI:74493"/>
        <dbReference type="EC" id="2.1.1.182"/>
    </reaction>
</comment>
<evidence type="ECO:0000256" key="4">
    <source>
        <dbReference type="ARBA" id="ARBA00022679"/>
    </source>
</evidence>
<dbReference type="EC" id="2.1.1.182" evidence="7"/>
<name>A0A916VIS5_9GAMM</name>
<proteinExistence type="inferred from homology"/>
<dbReference type="Pfam" id="PF00398">
    <property type="entry name" value="RrnaAD"/>
    <property type="match status" value="1"/>
</dbReference>
<evidence type="ECO:0000256" key="7">
    <source>
        <dbReference type="HAMAP-Rule" id="MF_00607"/>
    </source>
</evidence>
<comment type="similarity">
    <text evidence="7">Belongs to the class I-like SAM-binding methyltransferase superfamily. rRNA adenine N(6)-methyltransferase family. RsmA subfamily.</text>
</comment>
<feature type="binding site" evidence="7 8">
    <location>
        <position position="17"/>
    </location>
    <ligand>
        <name>S-adenosyl-L-methionine</name>
        <dbReference type="ChEBI" id="CHEBI:59789"/>
    </ligand>
</feature>
<dbReference type="InterPro" id="IPR011530">
    <property type="entry name" value="rRNA_adenine_dimethylase"/>
</dbReference>
<protein>
    <recommendedName>
        <fullName evidence="7">Ribosomal RNA small subunit methyltransferase A</fullName>
        <ecNumber evidence="7">2.1.1.182</ecNumber>
    </recommendedName>
    <alternativeName>
        <fullName evidence="7">16S rRNA (adenine(1518)-N(6)/adenine(1519)-N(6))-dimethyltransferase</fullName>
    </alternativeName>
    <alternativeName>
        <fullName evidence="7">16S rRNA dimethyladenosine transferase</fullName>
    </alternativeName>
    <alternativeName>
        <fullName evidence="7">16S rRNA dimethylase</fullName>
    </alternativeName>
    <alternativeName>
        <fullName evidence="7">S-adenosylmethionine-6-N', N'-adenosyl(rRNA) dimethyltransferase</fullName>
    </alternativeName>
</protein>
<feature type="binding site" evidence="7 8">
    <location>
        <position position="90"/>
    </location>
    <ligand>
        <name>S-adenosyl-L-methionine</name>
        <dbReference type="ChEBI" id="CHEBI:59789"/>
    </ligand>
</feature>
<keyword evidence="3 7" id="KW-0489">Methyltransferase</keyword>
<dbReference type="FunFam" id="3.40.50.150:FF:000023">
    <property type="entry name" value="Ribosomal RNA small subunit methyltransferase A"/>
    <property type="match status" value="1"/>
</dbReference>
<feature type="binding site" evidence="7 8">
    <location>
        <position position="44"/>
    </location>
    <ligand>
        <name>S-adenosyl-L-methionine</name>
        <dbReference type="ChEBI" id="CHEBI:59789"/>
    </ligand>
</feature>
<evidence type="ECO:0000256" key="1">
    <source>
        <dbReference type="ARBA" id="ARBA00022490"/>
    </source>
</evidence>
<keyword evidence="5 7" id="KW-0949">S-adenosyl-L-methionine</keyword>
<keyword evidence="2 7" id="KW-0698">rRNA processing</keyword>
<comment type="caution">
    <text evidence="10">The sequence shown here is derived from an EMBL/GenBank/DDBJ whole genome shotgun (WGS) entry which is preliminary data.</text>
</comment>
<evidence type="ECO:0000256" key="2">
    <source>
        <dbReference type="ARBA" id="ARBA00022552"/>
    </source>
</evidence>
<evidence type="ECO:0000256" key="8">
    <source>
        <dbReference type="PROSITE-ProRule" id="PRU01026"/>
    </source>
</evidence>
<dbReference type="PANTHER" id="PTHR11727">
    <property type="entry name" value="DIMETHYLADENOSINE TRANSFERASE"/>
    <property type="match status" value="1"/>
</dbReference>
<organism evidence="10 11">
    <name type="scientific">Pseudohongiella nitratireducens</name>
    <dbReference type="NCBI Taxonomy" id="1768907"/>
    <lineage>
        <taxon>Bacteria</taxon>
        <taxon>Pseudomonadati</taxon>
        <taxon>Pseudomonadota</taxon>
        <taxon>Gammaproteobacteria</taxon>
        <taxon>Pseudomonadales</taxon>
        <taxon>Pseudohongiellaceae</taxon>
        <taxon>Pseudohongiella</taxon>
    </lineage>
</organism>
<dbReference type="GO" id="GO:0003723">
    <property type="term" value="F:RNA binding"/>
    <property type="evidence" value="ECO:0007669"/>
    <property type="project" value="UniProtKB-UniRule"/>
</dbReference>
<dbReference type="Gene3D" id="1.10.8.100">
    <property type="entry name" value="Ribosomal RNA adenine dimethylase-like, domain 2"/>
    <property type="match status" value="1"/>
</dbReference>
<dbReference type="GO" id="GO:0005829">
    <property type="term" value="C:cytosol"/>
    <property type="evidence" value="ECO:0007669"/>
    <property type="project" value="TreeGrafter"/>
</dbReference>
<dbReference type="OrthoDB" id="9814755at2"/>
<feature type="binding site" evidence="7 8">
    <location>
        <position position="19"/>
    </location>
    <ligand>
        <name>S-adenosyl-L-methionine</name>
        <dbReference type="ChEBI" id="CHEBI:59789"/>
    </ligand>
</feature>
<keyword evidence="11" id="KW-1185">Reference proteome</keyword>
<dbReference type="PANTHER" id="PTHR11727:SF7">
    <property type="entry name" value="DIMETHYLADENOSINE TRANSFERASE-RELATED"/>
    <property type="match status" value="1"/>
</dbReference>
<keyword evidence="4 7" id="KW-0808">Transferase</keyword>
<dbReference type="Proteomes" id="UP000627715">
    <property type="component" value="Unassembled WGS sequence"/>
</dbReference>
<dbReference type="AlphaFoldDB" id="A0A916VIS5"/>
<keyword evidence="6 7" id="KW-0694">RNA-binding</keyword>
<feature type="binding site" evidence="7 8">
    <location>
        <position position="116"/>
    </location>
    <ligand>
        <name>S-adenosyl-L-methionine</name>
        <dbReference type="ChEBI" id="CHEBI:59789"/>
    </ligand>
</feature>
<evidence type="ECO:0000256" key="3">
    <source>
        <dbReference type="ARBA" id="ARBA00022603"/>
    </source>
</evidence>
<dbReference type="NCBIfam" id="TIGR00755">
    <property type="entry name" value="ksgA"/>
    <property type="match status" value="1"/>
</dbReference>
<dbReference type="InterPro" id="IPR020598">
    <property type="entry name" value="rRNA_Ade_methylase_Trfase_N"/>
</dbReference>
<dbReference type="RefSeq" id="WP_068810929.1">
    <property type="nucleotide sequence ID" value="NZ_BMIY01000007.1"/>
</dbReference>
<dbReference type="PROSITE" id="PS51689">
    <property type="entry name" value="SAM_RNA_A_N6_MT"/>
    <property type="match status" value="1"/>
</dbReference>
<dbReference type="InterPro" id="IPR029063">
    <property type="entry name" value="SAM-dependent_MTases_sf"/>
</dbReference>
<feature type="binding site" evidence="7 8">
    <location>
        <position position="65"/>
    </location>
    <ligand>
        <name>S-adenosyl-L-methionine</name>
        <dbReference type="ChEBI" id="CHEBI:59789"/>
    </ligand>
</feature>
<keyword evidence="1 7" id="KW-0963">Cytoplasm</keyword>
<dbReference type="InterPro" id="IPR001737">
    <property type="entry name" value="KsgA/Erm"/>
</dbReference>